<gene>
    <name evidence="1" type="ORF">SAMN04488004_10282</name>
</gene>
<dbReference type="AlphaFoldDB" id="A0A1I4CCY7"/>
<dbReference type="EMBL" id="FOTF01000002">
    <property type="protein sequence ID" value="SFK78805.1"/>
    <property type="molecule type" value="Genomic_DNA"/>
</dbReference>
<organism evidence="1 2">
    <name type="scientific">Loktanella salsilacus</name>
    <dbReference type="NCBI Taxonomy" id="195913"/>
    <lineage>
        <taxon>Bacteria</taxon>
        <taxon>Pseudomonadati</taxon>
        <taxon>Pseudomonadota</taxon>
        <taxon>Alphaproteobacteria</taxon>
        <taxon>Rhodobacterales</taxon>
        <taxon>Roseobacteraceae</taxon>
        <taxon>Loktanella</taxon>
    </lineage>
</organism>
<keyword evidence="2" id="KW-1185">Reference proteome</keyword>
<accession>A0A1I4CCY7</accession>
<dbReference type="Proteomes" id="UP000199550">
    <property type="component" value="Unassembled WGS sequence"/>
</dbReference>
<proteinExistence type="predicted"/>
<reference evidence="1 2" key="1">
    <citation type="submission" date="2016-10" db="EMBL/GenBank/DDBJ databases">
        <authorList>
            <person name="de Groot N.N."/>
        </authorList>
    </citation>
    <scope>NUCLEOTIDE SEQUENCE [LARGE SCALE GENOMIC DNA]</scope>
    <source>
        <strain evidence="1 2">DSM 16199</strain>
    </source>
</reference>
<dbReference type="RefSeq" id="WP_090185338.1">
    <property type="nucleotide sequence ID" value="NZ_CAXIDI010000002.1"/>
</dbReference>
<evidence type="ECO:0000313" key="2">
    <source>
        <dbReference type="Proteomes" id="UP000199550"/>
    </source>
</evidence>
<protein>
    <submittedName>
        <fullName evidence="1">Uncharacterized protein</fullName>
    </submittedName>
</protein>
<name>A0A1I4CCY7_9RHOB</name>
<dbReference type="STRING" id="195913.SAMN04488004_10282"/>
<sequence>MWRLIKTLFILVLLAAVAFVAYAYAGPLFFPNDFAPPSTQITQPVTLETK</sequence>
<evidence type="ECO:0000313" key="1">
    <source>
        <dbReference type="EMBL" id="SFK78805.1"/>
    </source>
</evidence>